<dbReference type="PROSITE" id="PS00976">
    <property type="entry name" value="NMT_2"/>
    <property type="match status" value="1"/>
</dbReference>
<evidence type="ECO:0000256" key="4">
    <source>
        <dbReference type="ARBA" id="ARBA00023315"/>
    </source>
</evidence>
<dbReference type="GO" id="GO:0005737">
    <property type="term" value="C:cytoplasm"/>
    <property type="evidence" value="ECO:0007669"/>
    <property type="project" value="TreeGrafter"/>
</dbReference>
<dbReference type="EMBL" id="JALJOR010000006">
    <property type="protein sequence ID" value="KAK9815470.1"/>
    <property type="molecule type" value="Genomic_DNA"/>
</dbReference>
<feature type="region of interest" description="Disordered" evidence="7">
    <location>
        <begin position="1"/>
        <end position="31"/>
    </location>
</feature>
<gene>
    <name evidence="10" type="ORF">WJX72_004194</name>
</gene>
<reference evidence="10 11" key="1">
    <citation type="journal article" date="2024" name="Nat. Commun.">
        <title>Phylogenomics reveals the evolutionary origins of lichenization in chlorophyte algae.</title>
        <authorList>
            <person name="Puginier C."/>
            <person name="Libourel C."/>
            <person name="Otte J."/>
            <person name="Skaloud P."/>
            <person name="Haon M."/>
            <person name="Grisel S."/>
            <person name="Petersen M."/>
            <person name="Berrin J.G."/>
            <person name="Delaux P.M."/>
            <person name="Dal Grande F."/>
            <person name="Keller J."/>
        </authorList>
    </citation>
    <scope>NUCLEOTIDE SEQUENCE [LARGE SCALE GENOMIC DNA]</scope>
    <source>
        <strain evidence="10 11">SAG 2043</strain>
    </source>
</reference>
<dbReference type="PIRSF" id="PIRSF015892">
    <property type="entry name" value="N-myristl_transf"/>
    <property type="match status" value="1"/>
</dbReference>
<feature type="domain" description="Glycylpeptide N-tetradecanoyltransferase C-terminal" evidence="9">
    <location>
        <begin position="232"/>
        <end position="416"/>
    </location>
</feature>
<organism evidence="10 11">
    <name type="scientific">[Myrmecia] bisecta</name>
    <dbReference type="NCBI Taxonomy" id="41462"/>
    <lineage>
        <taxon>Eukaryota</taxon>
        <taxon>Viridiplantae</taxon>
        <taxon>Chlorophyta</taxon>
        <taxon>core chlorophytes</taxon>
        <taxon>Trebouxiophyceae</taxon>
        <taxon>Trebouxiales</taxon>
        <taxon>Trebouxiaceae</taxon>
        <taxon>Myrmecia</taxon>
    </lineage>
</organism>
<evidence type="ECO:0000256" key="3">
    <source>
        <dbReference type="ARBA" id="ARBA00022679"/>
    </source>
</evidence>
<dbReference type="PANTHER" id="PTHR11377:SF5">
    <property type="entry name" value="GLYCYLPEPTIDE N-TETRADECANOYLTRANSFERASE"/>
    <property type="match status" value="1"/>
</dbReference>
<dbReference type="FunFam" id="3.40.630.170:FF:000001">
    <property type="entry name" value="Glycylpeptide N-tetradecanoyltransferase"/>
    <property type="match status" value="1"/>
</dbReference>
<dbReference type="Gene3D" id="3.40.630.170">
    <property type="match status" value="1"/>
</dbReference>
<dbReference type="InterPro" id="IPR022676">
    <property type="entry name" value="NMT_N"/>
</dbReference>
<dbReference type="FunFam" id="3.40.630.30:FF:000042">
    <property type="entry name" value="Glycylpeptide N-tetradecanoyltransferase"/>
    <property type="match status" value="1"/>
</dbReference>
<keyword evidence="3 5" id="KW-0808">Transferase</keyword>
<evidence type="ECO:0000256" key="2">
    <source>
        <dbReference type="ARBA" id="ARBA00012923"/>
    </source>
</evidence>
<dbReference type="Pfam" id="PF02799">
    <property type="entry name" value="NMT_C"/>
    <property type="match status" value="1"/>
</dbReference>
<keyword evidence="4 5" id="KW-0012">Acyltransferase</keyword>
<comment type="caution">
    <text evidence="10">The sequence shown here is derived from an EMBL/GenBank/DDBJ whole genome shotgun (WGS) entry which is preliminary data.</text>
</comment>
<evidence type="ECO:0000259" key="9">
    <source>
        <dbReference type="Pfam" id="PF02799"/>
    </source>
</evidence>
<evidence type="ECO:0000256" key="7">
    <source>
        <dbReference type="SAM" id="MobiDB-lite"/>
    </source>
</evidence>
<evidence type="ECO:0000256" key="6">
    <source>
        <dbReference type="RuleBase" id="RU004178"/>
    </source>
</evidence>
<comment type="catalytic activity">
    <reaction evidence="5">
        <text>N-terminal glycyl-[protein] + tetradecanoyl-CoA = N-tetradecanoylglycyl-[protein] + CoA + H(+)</text>
        <dbReference type="Rhea" id="RHEA:15521"/>
        <dbReference type="Rhea" id="RHEA-COMP:12666"/>
        <dbReference type="Rhea" id="RHEA-COMP:12667"/>
        <dbReference type="ChEBI" id="CHEBI:15378"/>
        <dbReference type="ChEBI" id="CHEBI:57287"/>
        <dbReference type="ChEBI" id="CHEBI:57385"/>
        <dbReference type="ChEBI" id="CHEBI:64723"/>
        <dbReference type="ChEBI" id="CHEBI:133050"/>
        <dbReference type="EC" id="2.3.1.97"/>
    </reaction>
</comment>
<reference evidence="10" key="2">
    <citation type="submission" date="2024-04" db="EMBL/GenBank/DDBJ databases">
        <authorList>
            <person name="Dal Grande F."/>
            <person name="Keller J."/>
            <person name="Delaux P.-M."/>
        </authorList>
    </citation>
    <scope>NUCLEOTIDE SEQUENCE</scope>
    <source>
        <strain evidence="10">SAG 2043</strain>
    </source>
</reference>
<dbReference type="Pfam" id="PF01233">
    <property type="entry name" value="NMT"/>
    <property type="match status" value="1"/>
</dbReference>
<evidence type="ECO:0000313" key="11">
    <source>
        <dbReference type="Proteomes" id="UP001489004"/>
    </source>
</evidence>
<protein>
    <recommendedName>
        <fullName evidence="2 5">Glycylpeptide N-tetradecanoyltransferase</fullName>
        <ecNumber evidence="2 5">2.3.1.97</ecNumber>
    </recommendedName>
</protein>
<dbReference type="EMBL" id="JALJOR010000006">
    <property type="protein sequence ID" value="KAK9815469.1"/>
    <property type="molecule type" value="Genomic_DNA"/>
</dbReference>
<dbReference type="GO" id="GO:0004379">
    <property type="term" value="F:glycylpeptide N-tetradecanoyltransferase activity"/>
    <property type="evidence" value="ECO:0007669"/>
    <property type="project" value="UniProtKB-EC"/>
</dbReference>
<evidence type="ECO:0000313" key="10">
    <source>
        <dbReference type="EMBL" id="KAK9815469.1"/>
    </source>
</evidence>
<comment type="similarity">
    <text evidence="1 6">Belongs to the NMT family.</text>
</comment>
<dbReference type="AlphaFoldDB" id="A0AAW1Q0P4"/>
<dbReference type="PROSITE" id="PS00975">
    <property type="entry name" value="NMT_1"/>
    <property type="match status" value="1"/>
</dbReference>
<sequence length="429" mass="49046">MLERNLASLGLRPGPREQQAQPGAQLEGGRKESYAFWETQPVAQFDEDPDKLPATDGPIDAPKTVADVRQEPYNLPAGFIWSDCDVKDDKTVKEVYELLTNNYVEDDDNMFRFKYSKEFLKWALRPPGFRPEWHLGVRVAGNSKLVGFITGVPASVRVRQSTVSMVEINFLCVHKKLRSKRLAPVLIKEITRRVHLQNIWQASYTAGVVLPKPVAECRYWHRSLDPKKLIHVGFSRLQPRMTMARTLKLYKLPTEPQTPGIRPLQKRDVPQVTRLLTQYLAGFAMAPLFTEEEVEHYLMPVTDVIDAYVVEGKDGVITDMLSYYTLPSTIIGDDKYNTLKAAFMYYTVATKTPLLDLMNDALILAKSKEHDVFNALDIFQNTEFLKELKFGIGDGLLRYYLYNWRVRPAADRDPKQPPIRPSELGLVLL</sequence>
<dbReference type="InterPro" id="IPR022677">
    <property type="entry name" value="NMT_C"/>
</dbReference>
<dbReference type="InterPro" id="IPR000903">
    <property type="entry name" value="NMT"/>
</dbReference>
<accession>A0AAW1Q0P4</accession>
<name>A0AAW1Q0P4_9CHLO</name>
<dbReference type="Proteomes" id="UP001489004">
    <property type="component" value="Unassembled WGS sequence"/>
</dbReference>
<proteinExistence type="inferred from homology"/>
<evidence type="ECO:0000259" key="8">
    <source>
        <dbReference type="Pfam" id="PF01233"/>
    </source>
</evidence>
<dbReference type="EC" id="2.3.1.97" evidence="2 5"/>
<keyword evidence="11" id="KW-1185">Reference proteome</keyword>
<dbReference type="PANTHER" id="PTHR11377">
    <property type="entry name" value="N-MYRISTOYL TRANSFERASE"/>
    <property type="match status" value="1"/>
</dbReference>
<dbReference type="InterPro" id="IPR022678">
    <property type="entry name" value="NMT_CS"/>
</dbReference>
<dbReference type="SUPFAM" id="SSF55729">
    <property type="entry name" value="Acyl-CoA N-acyltransferases (Nat)"/>
    <property type="match status" value="2"/>
</dbReference>
<comment type="function">
    <text evidence="5">Adds a myristoyl group to the N-terminal glycine residue of certain cellular proteins.</text>
</comment>
<evidence type="ECO:0000256" key="5">
    <source>
        <dbReference type="RuleBase" id="RU000586"/>
    </source>
</evidence>
<feature type="domain" description="Glycylpeptide N-tetradecanoyltransferase N-terminal" evidence="8">
    <location>
        <begin position="58"/>
        <end position="217"/>
    </location>
</feature>
<evidence type="ECO:0000256" key="1">
    <source>
        <dbReference type="ARBA" id="ARBA00009469"/>
    </source>
</evidence>
<dbReference type="InterPro" id="IPR016181">
    <property type="entry name" value="Acyl_CoA_acyltransferase"/>
</dbReference>